<proteinExistence type="predicted"/>
<reference evidence="3" key="2">
    <citation type="submission" date="2020-09" db="EMBL/GenBank/DDBJ databases">
        <authorList>
            <person name="Sun Q."/>
            <person name="Zhou Y."/>
        </authorList>
    </citation>
    <scope>NUCLEOTIDE SEQUENCE</scope>
    <source>
        <strain evidence="3">CGMCC 1.15330</strain>
    </source>
</reference>
<feature type="transmembrane region" description="Helical" evidence="1">
    <location>
        <begin position="12"/>
        <end position="33"/>
    </location>
</feature>
<feature type="transmembrane region" description="Helical" evidence="1">
    <location>
        <begin position="123"/>
        <end position="146"/>
    </location>
</feature>
<keyword evidence="1" id="KW-1133">Transmembrane helix</keyword>
<feature type="domain" description="VTT" evidence="2">
    <location>
        <begin position="23"/>
        <end position="143"/>
    </location>
</feature>
<sequence>MTIEAIIARYGLIALFFGAGLEGETAVVTGGILSHRGLLPLAGAAAVAVAGSFVADQLFFLIGRRFRHHPRVRRIMARPAFARALAAFERRPTGFILGFRFLYGLRTISPIAIGTTSVAHRQFLALNALAAIVWGVTFTGLGYVFGDGLEALFHRYRPSGTTLVLAGLGAVLLLLGWGQIRRWRRNA</sequence>
<keyword evidence="1" id="KW-0472">Membrane</keyword>
<accession>A0A916TBH8</accession>
<keyword evidence="4" id="KW-1185">Reference proteome</keyword>
<feature type="transmembrane region" description="Helical" evidence="1">
    <location>
        <begin position="39"/>
        <end position="63"/>
    </location>
</feature>
<evidence type="ECO:0000259" key="2">
    <source>
        <dbReference type="Pfam" id="PF09335"/>
    </source>
</evidence>
<dbReference type="Proteomes" id="UP000623067">
    <property type="component" value="Unassembled WGS sequence"/>
</dbReference>
<dbReference type="InterPro" id="IPR051311">
    <property type="entry name" value="DedA_domain"/>
</dbReference>
<dbReference type="PANTHER" id="PTHR42709:SF2">
    <property type="entry name" value="INNER MEMBRANE PROTEIN YOHD"/>
    <property type="match status" value="1"/>
</dbReference>
<gene>
    <name evidence="3" type="ORF">GCM10011380_30410</name>
</gene>
<evidence type="ECO:0000313" key="3">
    <source>
        <dbReference type="EMBL" id="GGB38885.1"/>
    </source>
</evidence>
<dbReference type="InterPro" id="IPR032816">
    <property type="entry name" value="VTT_dom"/>
</dbReference>
<organism evidence="3 4">
    <name type="scientific">Sphingomonas metalli</name>
    <dbReference type="NCBI Taxonomy" id="1779358"/>
    <lineage>
        <taxon>Bacteria</taxon>
        <taxon>Pseudomonadati</taxon>
        <taxon>Pseudomonadota</taxon>
        <taxon>Alphaproteobacteria</taxon>
        <taxon>Sphingomonadales</taxon>
        <taxon>Sphingomonadaceae</taxon>
        <taxon>Sphingomonas</taxon>
    </lineage>
</organism>
<dbReference type="GO" id="GO:0005886">
    <property type="term" value="C:plasma membrane"/>
    <property type="evidence" value="ECO:0007669"/>
    <property type="project" value="TreeGrafter"/>
</dbReference>
<dbReference type="AlphaFoldDB" id="A0A916TBH8"/>
<evidence type="ECO:0000313" key="4">
    <source>
        <dbReference type="Proteomes" id="UP000623067"/>
    </source>
</evidence>
<comment type="caution">
    <text evidence="3">The sequence shown here is derived from an EMBL/GenBank/DDBJ whole genome shotgun (WGS) entry which is preliminary data.</text>
</comment>
<reference evidence="3" key="1">
    <citation type="journal article" date="2014" name="Int. J. Syst. Evol. Microbiol.">
        <title>Complete genome sequence of Corynebacterium casei LMG S-19264T (=DSM 44701T), isolated from a smear-ripened cheese.</title>
        <authorList>
            <consortium name="US DOE Joint Genome Institute (JGI-PGF)"/>
            <person name="Walter F."/>
            <person name="Albersmeier A."/>
            <person name="Kalinowski J."/>
            <person name="Ruckert C."/>
        </authorList>
    </citation>
    <scope>NUCLEOTIDE SEQUENCE</scope>
    <source>
        <strain evidence="3">CGMCC 1.15330</strain>
    </source>
</reference>
<feature type="transmembrane region" description="Helical" evidence="1">
    <location>
        <begin position="158"/>
        <end position="177"/>
    </location>
</feature>
<dbReference type="RefSeq" id="WP_188660093.1">
    <property type="nucleotide sequence ID" value="NZ_BMIH01000004.1"/>
</dbReference>
<dbReference type="PANTHER" id="PTHR42709">
    <property type="entry name" value="ALKALINE PHOSPHATASE LIKE PROTEIN"/>
    <property type="match status" value="1"/>
</dbReference>
<keyword evidence="1" id="KW-0812">Transmembrane</keyword>
<dbReference type="EMBL" id="BMIH01000004">
    <property type="protein sequence ID" value="GGB38885.1"/>
    <property type="molecule type" value="Genomic_DNA"/>
</dbReference>
<evidence type="ECO:0000256" key="1">
    <source>
        <dbReference type="SAM" id="Phobius"/>
    </source>
</evidence>
<name>A0A916TBH8_9SPHN</name>
<dbReference type="Pfam" id="PF09335">
    <property type="entry name" value="VTT_dom"/>
    <property type="match status" value="1"/>
</dbReference>
<protein>
    <submittedName>
        <fullName evidence="3">DedA family protein</fullName>
    </submittedName>
</protein>